<reference evidence="2 3" key="1">
    <citation type="submission" date="2016-10" db="EMBL/GenBank/DDBJ databases">
        <title>Genome sequence of the basidiomycete white-rot fungus Trametes pubescens.</title>
        <authorList>
            <person name="Makela M.R."/>
            <person name="Granchi Z."/>
            <person name="Peng M."/>
            <person name="De Vries R.P."/>
            <person name="Grigoriev I."/>
            <person name="Riley R."/>
            <person name="Hilden K."/>
        </authorList>
    </citation>
    <scope>NUCLEOTIDE SEQUENCE [LARGE SCALE GENOMIC DNA]</scope>
    <source>
        <strain evidence="2 3">FBCC735</strain>
    </source>
</reference>
<dbReference type="OrthoDB" id="2756789at2759"/>
<dbReference type="AlphaFoldDB" id="A0A1M2V5L4"/>
<sequence>TASIRVALAFAARHDFEVHQVDVKSAYLNGEFEDNEVIWMAVPPGSNLTNDKTLVLRLLRPLYGLKQSARHWHKKLLHVLCEKLRMAQSDVDQAVFYRAEGTDLIVIVVHVDDLTVVTATVALVVEVKAKLREAFDISDKGEIHFILGFAVLRDRSNRRLSLSQTAYIESIVRRFGLEDAKPVSTPMDPHIALTSAQSPSTPAEIGAMRDVPYREAVGSLMYASLGTRPDITYAVSILSRFSDNPGRIHWDAVRRVFRYLNGIKHLKLTYGTSDFDLVGYSDADGSMHEDRKAISGYAFLIDGGAVSWSSKCQELISLSTTESEYVAITHASKEALWLRSLIGQTFAPFVDPITLNSDNQSAISLAESTPYVGVRLSSTKRNIFADHRASQAKKARSVANASLGLEGHIGPMPPLFARKLYNARVDPHLISACVVDLDVNTADLRELEAVQHTFARRVSRLPDHTHILPVLMDLGTHPVRYRRMLAALTHLYGLVTNAPPVPRAALVCSVSLAARGHVSWAGDLYHALQALPVPVPWDFRTLPIPEHIDDVRKGVNESLRHLVQLCVSQSTKLSLWKWGIMPGIARAPSLEDLFKLRPYTAVSRISHRRDVTRLLAGVPPYGVELMRRHHLPREWRICRFCRTRDAVEDELHVLFICPNAGLVAACEGFLTDVFALRPAARQVRQRMSDWQFLAMALLDAELVHVAAAFIHGTFQTCRASLPYEILTEDAWANVPLRGLLNGAG</sequence>
<accession>A0A1M2V5L4</accession>
<comment type="caution">
    <text evidence="2">The sequence shown here is derived from an EMBL/GenBank/DDBJ whole genome shotgun (WGS) entry which is preliminary data.</text>
</comment>
<dbReference type="STRING" id="154538.A0A1M2V5L4"/>
<protein>
    <submittedName>
        <fullName evidence="2">Retrovirus-related Pol polyprotein from transposon TNT 1-94</fullName>
    </submittedName>
</protein>
<feature type="domain" description="Reverse transcriptase Ty1/copia-type" evidence="1">
    <location>
        <begin position="3"/>
        <end position="187"/>
    </location>
</feature>
<dbReference type="PANTHER" id="PTHR11439:SF483">
    <property type="entry name" value="PEPTIDE SYNTHASE GLIP-LIKE, PUTATIVE (AFU_ORTHOLOGUE AFUA_3G12920)-RELATED"/>
    <property type="match status" value="1"/>
</dbReference>
<evidence type="ECO:0000313" key="3">
    <source>
        <dbReference type="Proteomes" id="UP000184267"/>
    </source>
</evidence>
<dbReference type="PANTHER" id="PTHR11439">
    <property type="entry name" value="GAG-POL-RELATED RETROTRANSPOSON"/>
    <property type="match status" value="1"/>
</dbReference>
<evidence type="ECO:0000259" key="1">
    <source>
        <dbReference type="Pfam" id="PF07727"/>
    </source>
</evidence>
<feature type="non-terminal residue" evidence="2">
    <location>
        <position position="1"/>
    </location>
</feature>
<evidence type="ECO:0000313" key="2">
    <source>
        <dbReference type="EMBL" id="OJT02863.1"/>
    </source>
</evidence>
<dbReference type="EMBL" id="MNAD01001647">
    <property type="protein sequence ID" value="OJT02863.1"/>
    <property type="molecule type" value="Genomic_DNA"/>
</dbReference>
<dbReference type="CDD" id="cd09272">
    <property type="entry name" value="RNase_HI_RT_Ty1"/>
    <property type="match status" value="1"/>
</dbReference>
<gene>
    <name evidence="2" type="ORF">TRAPUB_6593</name>
</gene>
<organism evidence="2 3">
    <name type="scientific">Trametes pubescens</name>
    <name type="common">White-rot fungus</name>
    <dbReference type="NCBI Taxonomy" id="154538"/>
    <lineage>
        <taxon>Eukaryota</taxon>
        <taxon>Fungi</taxon>
        <taxon>Dikarya</taxon>
        <taxon>Basidiomycota</taxon>
        <taxon>Agaricomycotina</taxon>
        <taxon>Agaricomycetes</taxon>
        <taxon>Polyporales</taxon>
        <taxon>Polyporaceae</taxon>
        <taxon>Trametes</taxon>
    </lineage>
</organism>
<keyword evidence="3" id="KW-1185">Reference proteome</keyword>
<proteinExistence type="predicted"/>
<dbReference type="Pfam" id="PF07727">
    <property type="entry name" value="RVT_2"/>
    <property type="match status" value="1"/>
</dbReference>
<dbReference type="InterPro" id="IPR013103">
    <property type="entry name" value="RVT_2"/>
</dbReference>
<dbReference type="Proteomes" id="UP000184267">
    <property type="component" value="Unassembled WGS sequence"/>
</dbReference>
<dbReference type="InterPro" id="IPR043502">
    <property type="entry name" value="DNA/RNA_pol_sf"/>
</dbReference>
<name>A0A1M2V5L4_TRAPU</name>
<dbReference type="SUPFAM" id="SSF56672">
    <property type="entry name" value="DNA/RNA polymerases"/>
    <property type="match status" value="1"/>
</dbReference>